<dbReference type="AlphaFoldDB" id="A0A811PVZ2"/>
<evidence type="ECO:0000313" key="3">
    <source>
        <dbReference type="Proteomes" id="UP000604825"/>
    </source>
</evidence>
<evidence type="ECO:0000313" key="2">
    <source>
        <dbReference type="EMBL" id="CAD6252111.1"/>
    </source>
</evidence>
<keyword evidence="1" id="KW-0812">Transmembrane</keyword>
<feature type="transmembrane region" description="Helical" evidence="1">
    <location>
        <begin position="379"/>
        <end position="400"/>
    </location>
</feature>
<dbReference type="PANTHER" id="PTHR47555:SF2">
    <property type="entry name" value="N-ACETYLGLUCOSAMINYL TRANSFERASE COMPONENT FAMILY PROTEIN _ GPI1 FAMILY PROTEIN"/>
    <property type="match status" value="1"/>
</dbReference>
<comment type="caution">
    <text evidence="2">The sequence shown here is derived from an EMBL/GenBank/DDBJ whole genome shotgun (WGS) entry which is preliminary data.</text>
</comment>
<accession>A0A811PVZ2</accession>
<proteinExistence type="predicted"/>
<reference evidence="2" key="1">
    <citation type="submission" date="2020-10" db="EMBL/GenBank/DDBJ databases">
        <authorList>
            <person name="Han B."/>
            <person name="Lu T."/>
            <person name="Zhao Q."/>
            <person name="Huang X."/>
            <person name="Zhao Y."/>
        </authorList>
    </citation>
    <scope>NUCLEOTIDE SEQUENCE</scope>
</reference>
<dbReference type="InterPro" id="IPR007720">
    <property type="entry name" value="PigQ/GPI1"/>
</dbReference>
<keyword evidence="1" id="KW-0472">Membrane</keyword>
<name>A0A811PVZ2_9POAL</name>
<protein>
    <recommendedName>
        <fullName evidence="4">N-acetylglucosaminyl transferase component</fullName>
    </recommendedName>
</protein>
<sequence>MHIERCRIWWPRQELQLKHKTFSPRLVLFGWFFSSAGSIDIVIAAVVPQVHILRSFATLDTLQTIVLSSNKRMPVSLQEYAAFTILGDCGRHPPTELEEYCFNKLEQLPLDANFVQKEHFGTRRNNAMIGSVGNGDQGPSYDHRRWGCDCCVLDGFLDACRKSAVKEGSWVHLYWKFGKNFKSNLNQVPVLHHLYLDGQQIENNRCHVIPYEVPTIGRNHFSLGLDAPRKLNVSFKKTNWINDLQKQPAFLDLDSIVLALNCSNAARLPDTQECSTTSSGAYFIFASVYDVLVQVTWHCVGIFLASASTILYIMILMFWKCLCHMPQYLMLNKVFRHSWNNIHLRSCQILYWPIVLQDASLSSTVNVEYVHKAAIRKHALWSSIIVDLLMGFVLGAAFLLNTETICIWTIALVHHMTEAILRSGCVCLMGVPAGFKLNTELAELLGMISLNAVQIYSILWFFVGGYLRHIIQGIAVSGIILGLTAPVSFFIDIIQLATLHVTVLHWLISSLYSGQIQTVASLWRLFSLLTLAYAITEGANGILLGRVLLLIPTTSVFYVFFSILTTTVIWVCVMLEIVIAVIQSTPYAELTLWVMRRHRFPAGLFFLHVPSSGHTSEDGNLSAHPIGCCNERRKEDLIDKLSESLVSELHCSYATLGKMFLLTFA</sequence>
<evidence type="ECO:0000256" key="1">
    <source>
        <dbReference type="SAM" id="Phobius"/>
    </source>
</evidence>
<dbReference type="Pfam" id="PF05024">
    <property type="entry name" value="Gpi1"/>
    <property type="match status" value="1"/>
</dbReference>
<dbReference type="EMBL" id="CAJGYO010000008">
    <property type="protein sequence ID" value="CAD6252111.1"/>
    <property type="molecule type" value="Genomic_DNA"/>
</dbReference>
<feature type="transmembrane region" description="Helical" evidence="1">
    <location>
        <begin position="567"/>
        <end position="588"/>
    </location>
</feature>
<gene>
    <name evidence="2" type="ORF">NCGR_LOCUS35839</name>
</gene>
<dbReference type="PANTHER" id="PTHR47555">
    <property type="entry name" value="N-ACETYLGLUCOSAMINYL TRANSFERASE COMPONENT FAMILY PROTEIN / GPI1 FAMILY PROTEIN"/>
    <property type="match status" value="1"/>
</dbReference>
<dbReference type="GO" id="GO:0006506">
    <property type="term" value="P:GPI anchor biosynthetic process"/>
    <property type="evidence" value="ECO:0007669"/>
    <property type="project" value="InterPro"/>
</dbReference>
<organism evidence="2 3">
    <name type="scientific">Miscanthus lutarioriparius</name>
    <dbReference type="NCBI Taxonomy" id="422564"/>
    <lineage>
        <taxon>Eukaryota</taxon>
        <taxon>Viridiplantae</taxon>
        <taxon>Streptophyta</taxon>
        <taxon>Embryophyta</taxon>
        <taxon>Tracheophyta</taxon>
        <taxon>Spermatophyta</taxon>
        <taxon>Magnoliopsida</taxon>
        <taxon>Liliopsida</taxon>
        <taxon>Poales</taxon>
        <taxon>Poaceae</taxon>
        <taxon>PACMAD clade</taxon>
        <taxon>Panicoideae</taxon>
        <taxon>Andropogonodae</taxon>
        <taxon>Andropogoneae</taxon>
        <taxon>Saccharinae</taxon>
        <taxon>Miscanthus</taxon>
    </lineage>
</organism>
<dbReference type="OrthoDB" id="70250at2759"/>
<evidence type="ECO:0008006" key="4">
    <source>
        <dbReference type="Google" id="ProtNLM"/>
    </source>
</evidence>
<dbReference type="Proteomes" id="UP000604825">
    <property type="component" value="Unassembled WGS sequence"/>
</dbReference>
<keyword evidence="3" id="KW-1185">Reference proteome</keyword>
<feature type="transmembrane region" description="Helical" evidence="1">
    <location>
        <begin position="295"/>
        <end position="319"/>
    </location>
</feature>
<feature type="transmembrane region" description="Helical" evidence="1">
    <location>
        <begin position="26"/>
        <end position="47"/>
    </location>
</feature>
<keyword evidence="1" id="KW-1133">Transmembrane helix</keyword>
<dbReference type="GO" id="GO:0016020">
    <property type="term" value="C:membrane"/>
    <property type="evidence" value="ECO:0007669"/>
    <property type="project" value="InterPro"/>
</dbReference>
<feature type="transmembrane region" description="Helical" evidence="1">
    <location>
        <begin position="479"/>
        <end position="508"/>
    </location>
</feature>
<feature type="transmembrane region" description="Helical" evidence="1">
    <location>
        <begin position="444"/>
        <end position="467"/>
    </location>
</feature>